<keyword evidence="4" id="KW-0067">ATP-binding</keyword>
<evidence type="ECO:0000313" key="8">
    <source>
        <dbReference type="EMBL" id="RYR71944.1"/>
    </source>
</evidence>
<dbReference type="InterPro" id="IPR057135">
    <property type="entry name" value="At4g27190-like_LRR"/>
</dbReference>
<dbReference type="SMART" id="SM00382">
    <property type="entry name" value="AAA"/>
    <property type="match status" value="1"/>
</dbReference>
<dbReference type="PANTHER" id="PTHR33463">
    <property type="entry name" value="NB-ARC DOMAIN-CONTAINING PROTEIN-RELATED"/>
    <property type="match status" value="1"/>
</dbReference>
<comment type="similarity">
    <text evidence="1">Belongs to the disease resistance NB-LRR family.</text>
</comment>
<dbReference type="PANTHER" id="PTHR33463:SF196">
    <property type="entry name" value="NB-ARC DOMAIN DISEASE RESISTANCE PROTEIN"/>
    <property type="match status" value="1"/>
</dbReference>
<sequence>MESLPFKPLDKVIDLALEASIRQLDYIINYKDHEQELKELITTLKSNKKTVDEKVKAAKDNVNQMTPTARDWLDKVATKLEESKEFHDDKILESKTSCFSGGCSSGALPFLWHRRQLGRKAKKILAPAIKELNQEAPNILANISLPPAVTFADINPLDGDYLEFESRKGIIEKILEQLKDSTVRMVGLHGPSGVGKTSLVKRIAKQAGDSKLFDTVVMAIVKKDPDLLKVQQDIADGLRLTFGNIGENGRATLLRKRLKQENTFVILDDLWDELDLNKIGIPFDDDDVVSSHVTSSKKEEEEQRASENSPGSSGTSKRGCKILVTSRYKEVLLGKMNVKEKLISSVPKLDEKDTLTLFKKVVEMSNEIPKFNPETLHNYCAGLPMAVIIVGRWLMKKNKLEWEGELERLKNQQGSNEVHRYMENSVKMGYDHLESEELKSIFLVCAQMYHQSLIVDLVKYCYGLGILNDVHTLRGARQSISQSIQMLKNSGLLDSSTSNDNFNMHDIVRDAALSIACKNQNVFTLRNKTLDVWPHKEQLERYSAIYLHKCHIVDGLPERVNCPRLTFLYIDCDDSTLKIPDTFFEEMEELRVLVLSGIDLQSLPSSIKCLPNLRMLCLEKCTLRDLSVLNHLRKLRILSLSGSRFEDWPTVLEGLRKLQLLDISDCFISSSTKSLSLSSFPNLEELYIENSLTKMEVKGQINQSQISALFELKHLHQLNTLDVYIPNVELLPTDLFFHELNDYKIVIGDFETISIGDFKMPKKYEASRSLALQLEPGMDIHSLKGVKLLFKGVVNFLLGELHGVQNVFYELNLNGFPDLKHFSIVNNNDIEYIVNSMELSQPHDAFPSLEFLSLFNLKNIKKICCSPITNSSFSRLKIIKVKMCPQLKSIFFFYIVEFLTSLETIDVSECDSLQAVISKEEGSNKVVLHKLCSLTLQKLPSFVSFYNNADMPLEPESMEKQARINDDIGIVPAEDEQSSTTSFSLFDENVEIPNLESLKLFSIKIHSIWSDRISNDWFQNLIKLTLVDCNLTYLCSLSMARSLNKLKSISISKCSLMEKLFISKENNNEYSKDCIFPKLEEIQLSGMEMLKEIWPCENEVRADSFSSLISVDISHCNKIDKIFPSHMKCCYLSLKSLKVYSCEWVEFIFESRLPPQQSDANKSALLEVIHLGSLPYLKQVWSEDPKGVVNFTNLQSIQISSCNTLSNVLPASIAKDLGKLESFSIQYCDHLEEIIACDGGSETTLKFPEVVSMSFRDLPSIQCFYKGRHIVECPNLKQLTMIECPNLEIFKTESVNEEERAFLSVEKVLSNLEHLSIDSKGVEWLMSNTRKYRFTSLKQLCLKDWQSHHHDETLYCFLHTIPNLQIFELGYDNNIREFVPSGNTAPKQRLGTVLLLKELKLLWAPQMEDIGFERDPALQRSLHRLALLFCHKLRRLAHSSVSFAHLTCLQVYYCGELKTLMTCSTAKSLVQLTTLEVEYCLQLNEIVTKDEQENDEGIQIVFANLITIQLKDLTNLTSFCSNSNCEFSVPLLEKLILRECPKMKTFTAKHITVPKLQRVLASKRYGEEEKGYWKGDLNATIQMLFADKVHLELSNHPNLKQVWCDKTMVQVNMFENVKSLVVKRCGYLVHVIPSHLLHCFKNLEYLHVSDCHGVQVIFNMDYSSNKQVTKAMRMSRLKKLSLENLPNLEHVWDKDPKGIIHFSALQDLSIDKCDSLKYVFPTSIAKDLAMLNNLSIKDCEQMVKIFVELGDTKTFELPSLASLVLRELPMLKHFYPGLHKLQFPKLKQLYIQVSKWMILNCQEAETFVDQQVLLPIEQSLEKLSFNMRGVKLTWELKSQVLEFGYSEKRVDMLFEEKPKADYVELLWHLALKGLSISSLHKLKSIGFDHSWIHPILDNIQTLEVKWCLDIKNLVASKVSFSSLTKLNIYHCIDLLYVFTSSTAESLSQLKHMEIRNCTSMREIICKEDDESNENIIFEQLQVLHLDELPMLRWLYSGKRTLCFPALQQLFMFGEFWRMTTFCPHIHIINLNSLKLRSGQGWIAYEVQWEDDVDTTIRKMNNKKILLRESLYFQEMWRASLPLSEACFSNLESLVVHQCDFLSEVIPANLLPFLNNMRKLEVQKCSFVKTIFDVKCITKDRTLLPIKFLLKELVLEKLPNLDSIWNEDPGGVLQFQRIQQVRVDTCKSLTSLFPKSIGKDLVNLKTLELKHCKSLVEIMAGIKTTPERAISNPIKFLLLTSLTLLDLPSLNCFYCSLHCILLKTLNGHDPQIEDQVCFKEVTPKLTNMLFGEREAKMIGHEECEGSHFGDINVPDMQSFNVELESDELPYRFLQKVSCIKTLQVKNSSIKEIFCSKRPSLDCTQFLPHLKELKLASLSELISIGFEHSWIRESSILKTLVTLEVRSCSGLTSLVSSPVYFSNLTHLIVSKCDSMIYLFTSATTKSLTQLKKIEISNCKSMQWIVSNEGEESLHDEIVFEQLQELQFESLENLRRFYNGGFTLSFPSLEQLKVFKCNRMEIFCEGTINTNKLSAGFFKYGDATPLEVDLNSTLRNIYRTEVARFVREVEELKLSEHSRIHGIWNAPFRVPSFCFIRLKILIVEKCEFTCIVIPSHILSLLCKLEELVVRQCDSVKAIFEVTHEVKDTNINSLRSRLKKLTIEQLLNLEHVWDSDPTQQISYFQSFQEVYVQGCNNLQRLFPTSVAENLNKLEKLGITECDRLEEIVAKDEADVEGAPKEFALQSMTSIKLLSLPELKCFYPAPHKLECPKLEEVHLFHCDKVNTFECVSQRYQHPQAENQAIFLSEKVIPNLKFLALSKEEIMMMWHEQFHVNGLSKLEALQLQCFHDDSDTFPYEVLRQLPNIENLAVNCSSFKEIFYSQSPNMDDGKGILPHLKCLQLIKLSKLKSIGLEHAWMDLISKNLEKLLIDQCHCLKSIVPSKLSFSSLIELNISECNGLVSLFTPSTSRTLHQLKNMSVKDCESLEEIVSKETEESSELVEEEIIVFHKLKTLSLCSLPNLGKFYNGNIALKFPLLDKFSLIDCQKMESFCAGAVSVNRWTEVEFKKNKKAVLLEVDLNCAVQQAFEGMALEKHISSDPTQQISYFQSFQEVYVHGCNNLQRLFPTSVAENLNKLEKLEITECDRLVEIVTKDEAIVEGAPKEFALQSMTSIKLWSLPELECFYPSPHKLECPKLEEVHLFHCEKLKTFEFESQKFQYPQAECQAILLPEKVFPYLKFLALNKKEIMMMLHGQFHVNGLSKLEALLLQCFHDDSATFPYELLQKLPTIIQKLVVSCCSFKEIFGTKSPSMACVKEIIPHLKCLQLSTLSQLNSIGLEHSWMQQISENLEKLQIDKCHCLRSIVPSKVSFSSLIELNISECNGLVNLFTPSTSRTLHQMKNMSIKNCESLKEIVSEEEVGESSKLDEEKIIFKKLKTLSLRSLPNLERFYNGNIALKFPSLIKLLVIDCSKMESFCAGTVSVNRWMEVQFKEDYEYPYLVLPKQAFLLEDDLNCVVRNAFEGVMYLIPFFLVELFMKLNEVYFLEIY</sequence>
<evidence type="ECO:0000256" key="5">
    <source>
        <dbReference type="SAM" id="Coils"/>
    </source>
</evidence>
<dbReference type="InterPro" id="IPR050905">
    <property type="entry name" value="Plant_NBS-LRR"/>
</dbReference>
<dbReference type="SUPFAM" id="SSF52540">
    <property type="entry name" value="P-loop containing nucleoside triphosphate hydrolases"/>
    <property type="match status" value="1"/>
</dbReference>
<reference evidence="8 9" key="1">
    <citation type="submission" date="2019-01" db="EMBL/GenBank/DDBJ databases">
        <title>Sequencing of cultivated peanut Arachis hypogaea provides insights into genome evolution and oil improvement.</title>
        <authorList>
            <person name="Chen X."/>
        </authorList>
    </citation>
    <scope>NUCLEOTIDE SEQUENCE [LARGE SCALE GENOMIC DNA]</scope>
    <source>
        <strain evidence="9">cv. Fuhuasheng</strain>
        <tissue evidence="8">Leaves</tissue>
    </source>
</reference>
<dbReference type="InterPro" id="IPR003593">
    <property type="entry name" value="AAA+_ATPase"/>
</dbReference>
<dbReference type="EMBL" id="SDMP01000002">
    <property type="protein sequence ID" value="RYR71944.1"/>
    <property type="molecule type" value="Genomic_DNA"/>
</dbReference>
<feature type="compositionally biased region" description="Basic and acidic residues" evidence="6">
    <location>
        <begin position="296"/>
        <end position="305"/>
    </location>
</feature>
<evidence type="ECO:0000259" key="7">
    <source>
        <dbReference type="SMART" id="SM00382"/>
    </source>
</evidence>
<dbReference type="InterPro" id="IPR027417">
    <property type="entry name" value="P-loop_NTPase"/>
</dbReference>
<dbReference type="InterPro" id="IPR002182">
    <property type="entry name" value="NB-ARC"/>
</dbReference>
<dbReference type="Proteomes" id="UP000289738">
    <property type="component" value="Chromosome A02"/>
</dbReference>
<dbReference type="Gene3D" id="1.10.8.430">
    <property type="entry name" value="Helical domain of apoptotic protease-activating factors"/>
    <property type="match status" value="1"/>
</dbReference>
<name>A0A445E8U8_ARAHY</name>
<evidence type="ECO:0000313" key="9">
    <source>
        <dbReference type="Proteomes" id="UP000289738"/>
    </source>
</evidence>
<feature type="domain" description="AAA+ ATPase" evidence="7">
    <location>
        <begin position="182"/>
        <end position="349"/>
    </location>
</feature>
<dbReference type="Pfam" id="PF00931">
    <property type="entry name" value="NB-ARC"/>
    <property type="match status" value="1"/>
</dbReference>
<keyword evidence="2" id="KW-0547">Nucleotide-binding</keyword>
<protein>
    <recommendedName>
        <fullName evidence="7">AAA+ ATPase domain-containing protein</fullName>
    </recommendedName>
</protein>
<feature type="region of interest" description="Disordered" evidence="6">
    <location>
        <begin position="290"/>
        <end position="318"/>
    </location>
</feature>
<feature type="compositionally biased region" description="Polar residues" evidence="6">
    <location>
        <begin position="306"/>
        <end position="316"/>
    </location>
</feature>
<dbReference type="SUPFAM" id="SSF52047">
    <property type="entry name" value="RNI-like"/>
    <property type="match status" value="8"/>
</dbReference>
<dbReference type="SUPFAM" id="SSF52058">
    <property type="entry name" value="L domain-like"/>
    <property type="match status" value="1"/>
</dbReference>
<dbReference type="Pfam" id="PF23247">
    <property type="entry name" value="LRR_RPS2"/>
    <property type="match status" value="12"/>
</dbReference>
<dbReference type="STRING" id="3818.A0A445E8U8"/>
<evidence type="ECO:0000256" key="1">
    <source>
        <dbReference type="ARBA" id="ARBA00008894"/>
    </source>
</evidence>
<gene>
    <name evidence="8" type="ORF">Ahy_A02g006154</name>
</gene>
<dbReference type="InterPro" id="IPR032675">
    <property type="entry name" value="LRR_dom_sf"/>
</dbReference>
<dbReference type="Gene3D" id="3.40.50.300">
    <property type="entry name" value="P-loop containing nucleotide triphosphate hydrolases"/>
    <property type="match status" value="1"/>
</dbReference>
<evidence type="ECO:0000256" key="3">
    <source>
        <dbReference type="ARBA" id="ARBA00022821"/>
    </source>
</evidence>
<accession>A0A445E8U8</accession>
<dbReference type="PRINTS" id="PR00364">
    <property type="entry name" value="DISEASERSIST"/>
</dbReference>
<feature type="coiled-coil region" evidence="5">
    <location>
        <begin position="30"/>
        <end position="61"/>
    </location>
</feature>
<proteinExistence type="inferred from homology"/>
<dbReference type="InterPro" id="IPR042197">
    <property type="entry name" value="Apaf_helical"/>
</dbReference>
<organism evidence="8 9">
    <name type="scientific">Arachis hypogaea</name>
    <name type="common">Peanut</name>
    <dbReference type="NCBI Taxonomy" id="3818"/>
    <lineage>
        <taxon>Eukaryota</taxon>
        <taxon>Viridiplantae</taxon>
        <taxon>Streptophyta</taxon>
        <taxon>Embryophyta</taxon>
        <taxon>Tracheophyta</taxon>
        <taxon>Spermatophyta</taxon>
        <taxon>Magnoliopsida</taxon>
        <taxon>eudicotyledons</taxon>
        <taxon>Gunneridae</taxon>
        <taxon>Pentapetalae</taxon>
        <taxon>rosids</taxon>
        <taxon>fabids</taxon>
        <taxon>Fabales</taxon>
        <taxon>Fabaceae</taxon>
        <taxon>Papilionoideae</taxon>
        <taxon>50 kb inversion clade</taxon>
        <taxon>dalbergioids sensu lato</taxon>
        <taxon>Dalbergieae</taxon>
        <taxon>Pterocarpus clade</taxon>
        <taxon>Arachis</taxon>
    </lineage>
</organism>
<keyword evidence="9" id="KW-1185">Reference proteome</keyword>
<dbReference type="GO" id="GO:0005524">
    <property type="term" value="F:ATP binding"/>
    <property type="evidence" value="ECO:0007669"/>
    <property type="project" value="UniProtKB-KW"/>
</dbReference>
<dbReference type="Gene3D" id="3.80.10.10">
    <property type="entry name" value="Ribonuclease Inhibitor"/>
    <property type="match status" value="12"/>
</dbReference>
<comment type="caution">
    <text evidence="8">The sequence shown here is derived from an EMBL/GenBank/DDBJ whole genome shotgun (WGS) entry which is preliminary data.</text>
</comment>
<keyword evidence="5" id="KW-0175">Coiled coil</keyword>
<dbReference type="GO" id="GO:0043531">
    <property type="term" value="F:ADP binding"/>
    <property type="evidence" value="ECO:0007669"/>
    <property type="project" value="InterPro"/>
</dbReference>
<dbReference type="GO" id="GO:0006952">
    <property type="term" value="P:defense response"/>
    <property type="evidence" value="ECO:0007669"/>
    <property type="project" value="UniProtKB-KW"/>
</dbReference>
<keyword evidence="3" id="KW-0611">Plant defense</keyword>
<evidence type="ECO:0000256" key="4">
    <source>
        <dbReference type="ARBA" id="ARBA00022840"/>
    </source>
</evidence>
<evidence type="ECO:0000256" key="6">
    <source>
        <dbReference type="SAM" id="MobiDB-lite"/>
    </source>
</evidence>
<evidence type="ECO:0000256" key="2">
    <source>
        <dbReference type="ARBA" id="ARBA00022741"/>
    </source>
</evidence>